<feature type="non-terminal residue" evidence="1">
    <location>
        <position position="1"/>
    </location>
</feature>
<organism evidence="1">
    <name type="scientific">marine sediment metagenome</name>
    <dbReference type="NCBI Taxonomy" id="412755"/>
    <lineage>
        <taxon>unclassified sequences</taxon>
        <taxon>metagenomes</taxon>
        <taxon>ecological metagenomes</taxon>
    </lineage>
</organism>
<dbReference type="EMBL" id="BARW01029677">
    <property type="protein sequence ID" value="GAJ12068.1"/>
    <property type="molecule type" value="Genomic_DNA"/>
</dbReference>
<protein>
    <submittedName>
        <fullName evidence="1">Uncharacterized protein</fullName>
    </submittedName>
</protein>
<proteinExistence type="predicted"/>
<evidence type="ECO:0000313" key="1">
    <source>
        <dbReference type="EMBL" id="GAJ12068.1"/>
    </source>
</evidence>
<sequence length="45" mass="4900">WNTDLKARASIPQNVGASWIKARYLNPFNLIDGGYGSSPSGYQVS</sequence>
<name>X1U3D7_9ZZZZ</name>
<gene>
    <name evidence="1" type="ORF">S12H4_47628</name>
</gene>
<accession>X1U3D7</accession>
<comment type="caution">
    <text evidence="1">The sequence shown here is derived from an EMBL/GenBank/DDBJ whole genome shotgun (WGS) entry which is preliminary data.</text>
</comment>
<reference evidence="1" key="1">
    <citation type="journal article" date="2014" name="Front. Microbiol.">
        <title>High frequency of phylogenetically diverse reductive dehalogenase-homologous genes in deep subseafloor sedimentary metagenomes.</title>
        <authorList>
            <person name="Kawai M."/>
            <person name="Futagami T."/>
            <person name="Toyoda A."/>
            <person name="Takaki Y."/>
            <person name="Nishi S."/>
            <person name="Hori S."/>
            <person name="Arai W."/>
            <person name="Tsubouchi T."/>
            <person name="Morono Y."/>
            <person name="Uchiyama I."/>
            <person name="Ito T."/>
            <person name="Fujiyama A."/>
            <person name="Inagaki F."/>
            <person name="Takami H."/>
        </authorList>
    </citation>
    <scope>NUCLEOTIDE SEQUENCE</scope>
    <source>
        <strain evidence="1">Expedition CK06-06</strain>
    </source>
</reference>
<dbReference type="AlphaFoldDB" id="X1U3D7"/>